<feature type="compositionally biased region" description="Basic and acidic residues" evidence="17">
    <location>
        <begin position="325"/>
        <end position="337"/>
    </location>
</feature>
<keyword evidence="5 15" id="KW-0238">DNA-binding</keyword>
<feature type="compositionally biased region" description="Basic and acidic residues" evidence="17">
    <location>
        <begin position="173"/>
        <end position="190"/>
    </location>
</feature>
<evidence type="ECO:0000256" key="6">
    <source>
        <dbReference type="ARBA" id="ARBA00023155"/>
    </source>
</evidence>
<dbReference type="InterPro" id="IPR009057">
    <property type="entry name" value="Homeodomain-like_sf"/>
</dbReference>
<feature type="domain" description="OAR" evidence="19">
    <location>
        <begin position="278"/>
        <end position="291"/>
    </location>
</feature>
<evidence type="ECO:0000256" key="10">
    <source>
        <dbReference type="ARBA" id="ARBA00064347"/>
    </source>
</evidence>
<dbReference type="FunFam" id="1.10.10.60:FF:000126">
    <property type="entry name" value="dorsal root ganglia homeobox protein-like"/>
    <property type="match status" value="1"/>
</dbReference>
<feature type="DNA-binding region" description="Homeobox" evidence="15">
    <location>
        <begin position="117"/>
        <end position="176"/>
    </location>
</feature>
<evidence type="ECO:0000256" key="8">
    <source>
        <dbReference type="ARBA" id="ARBA00023242"/>
    </source>
</evidence>
<dbReference type="SUPFAM" id="SSF46689">
    <property type="entry name" value="Homeodomain-like"/>
    <property type="match status" value="1"/>
</dbReference>
<dbReference type="Pfam" id="PF03826">
    <property type="entry name" value="OAR"/>
    <property type="match status" value="1"/>
</dbReference>
<dbReference type="InterPro" id="IPR003654">
    <property type="entry name" value="OAR_dom"/>
</dbReference>
<evidence type="ECO:0000256" key="14">
    <source>
        <dbReference type="ARBA" id="ARBA00083291"/>
    </source>
</evidence>
<keyword evidence="7" id="KW-0804">Transcription</keyword>
<keyword evidence="6 15" id="KW-0371">Homeobox</keyword>
<reference evidence="20" key="1">
    <citation type="submission" date="2020-03" db="EMBL/GenBank/DDBJ databases">
        <title>Studies in the Genomics of Life Span.</title>
        <authorList>
            <person name="Glass D."/>
        </authorList>
    </citation>
    <scope>NUCLEOTIDE SEQUENCE</scope>
    <source>
        <strain evidence="20">LTLLF</strain>
        <tissue evidence="20">Muscle</tissue>
    </source>
</reference>
<feature type="region of interest" description="Disordered" evidence="17">
    <location>
        <begin position="294"/>
        <end position="337"/>
    </location>
</feature>
<evidence type="ECO:0000256" key="5">
    <source>
        <dbReference type="ARBA" id="ARBA00023125"/>
    </source>
</evidence>
<dbReference type="CDD" id="cd00086">
    <property type="entry name" value="homeodomain"/>
    <property type="match status" value="1"/>
</dbReference>
<keyword evidence="3" id="KW-0217">Developmental protein</keyword>
<dbReference type="GO" id="GO:0000981">
    <property type="term" value="F:DNA-binding transcription factor activity, RNA polymerase II-specific"/>
    <property type="evidence" value="ECO:0007669"/>
    <property type="project" value="InterPro"/>
</dbReference>
<evidence type="ECO:0000259" key="19">
    <source>
        <dbReference type="PROSITE" id="PS50803"/>
    </source>
</evidence>
<evidence type="ECO:0000256" key="1">
    <source>
        <dbReference type="ARBA" id="ARBA00004123"/>
    </source>
</evidence>
<dbReference type="EMBL" id="JAATJU010022565">
    <property type="protein sequence ID" value="KAH0510256.1"/>
    <property type="molecule type" value="Genomic_DNA"/>
</dbReference>
<evidence type="ECO:0000256" key="4">
    <source>
        <dbReference type="ARBA" id="ARBA00023015"/>
    </source>
</evidence>
<evidence type="ECO:0000256" key="9">
    <source>
        <dbReference type="ARBA" id="ARBA00058719"/>
    </source>
</evidence>
<dbReference type="PROSITE" id="PS50803">
    <property type="entry name" value="OAR"/>
    <property type="match status" value="1"/>
</dbReference>
<dbReference type="Gene3D" id="1.10.10.60">
    <property type="entry name" value="Homeodomain-like"/>
    <property type="match status" value="1"/>
</dbReference>
<dbReference type="InterPro" id="IPR017970">
    <property type="entry name" value="Homeobox_CS"/>
</dbReference>
<dbReference type="InterPro" id="IPR001356">
    <property type="entry name" value="HD"/>
</dbReference>
<feature type="domain" description="Homeobox" evidence="18">
    <location>
        <begin position="115"/>
        <end position="175"/>
    </location>
</feature>
<evidence type="ECO:0000259" key="18">
    <source>
        <dbReference type="PROSITE" id="PS50071"/>
    </source>
</evidence>
<comment type="subcellular location">
    <subcellularLocation>
        <location evidence="1 15 16">Nucleus</location>
    </subcellularLocation>
</comment>
<evidence type="ECO:0000313" key="21">
    <source>
        <dbReference type="Proteomes" id="UP000710432"/>
    </source>
</evidence>
<dbReference type="Pfam" id="PF00046">
    <property type="entry name" value="Homeodomain"/>
    <property type="match status" value="1"/>
</dbReference>
<evidence type="ECO:0000256" key="13">
    <source>
        <dbReference type="ARBA" id="ARBA00078342"/>
    </source>
</evidence>
<evidence type="ECO:0000256" key="3">
    <source>
        <dbReference type="ARBA" id="ARBA00022473"/>
    </source>
</evidence>
<dbReference type="GO" id="GO:0000977">
    <property type="term" value="F:RNA polymerase II transcription regulatory region sequence-specific DNA binding"/>
    <property type="evidence" value="ECO:0007669"/>
    <property type="project" value="TreeGrafter"/>
</dbReference>
<evidence type="ECO:0000256" key="11">
    <source>
        <dbReference type="ARBA" id="ARBA00070091"/>
    </source>
</evidence>
<dbReference type="Proteomes" id="UP000710432">
    <property type="component" value="Unassembled WGS sequence"/>
</dbReference>
<accession>A0A8J6GG81</accession>
<evidence type="ECO:0000313" key="20">
    <source>
        <dbReference type="EMBL" id="KAH0510256.1"/>
    </source>
</evidence>
<evidence type="ECO:0000256" key="7">
    <source>
        <dbReference type="ARBA" id="ARBA00023163"/>
    </source>
</evidence>
<name>A0A8J6GG81_MICOH</name>
<keyword evidence="8 15" id="KW-0539">Nucleus</keyword>
<comment type="subunit">
    <text evidence="10">Interacts with RGMB.</text>
</comment>
<feature type="region of interest" description="Disordered" evidence="17">
    <location>
        <begin position="172"/>
        <end position="222"/>
    </location>
</feature>
<dbReference type="GO" id="GO:0005634">
    <property type="term" value="C:nucleus"/>
    <property type="evidence" value="ECO:0007669"/>
    <property type="project" value="UniProtKB-SubCell"/>
</dbReference>
<comment type="function">
    <text evidence="9">Transcription factor required for the formation of correct projections from nociceptive sensory neurons to the dorsal horn of the spinal cord and normal perception of pain.</text>
</comment>
<dbReference type="AlphaFoldDB" id="A0A8J6GG81"/>
<evidence type="ECO:0000256" key="15">
    <source>
        <dbReference type="PROSITE-ProRule" id="PRU00108"/>
    </source>
</evidence>
<sequence>MALRDRLTSLWWPSAGLAAGTPEKQEPDCAQLGEGAVVQQPDLHERLTPGLSHAQEQVCQAAPSPGPAVRAHPTVGDVLFPLPATARGLIHLLPVGTAPFGNHSTGDFDDGFLRRKQRRNRTTFTLQQLEALEAVFAQTHYPDVFTREELAMKINLTEARVQVWFQNRRAKWRKTERGASDQEPGAKEPMAEVTSPPVRNISSPPPGDQARSKKEALEAQQSLGRTVGPAGPFFPSCLPGTLLNTATYAQALSHVASLKDPMGLSFLPTYGCQSNRTASVAALRMKAREHSEAVLQSANLLPSASSSPSPAAKQAPPEGSPDKASSAKEQSEGEKSV</sequence>
<gene>
    <name evidence="20" type="ORF">LTLLF_156145</name>
</gene>
<evidence type="ECO:0000256" key="17">
    <source>
        <dbReference type="SAM" id="MobiDB-lite"/>
    </source>
</evidence>
<evidence type="ECO:0000256" key="2">
    <source>
        <dbReference type="ARBA" id="ARBA00005733"/>
    </source>
</evidence>
<dbReference type="PROSITE" id="PS00027">
    <property type="entry name" value="HOMEOBOX_1"/>
    <property type="match status" value="1"/>
</dbReference>
<dbReference type="PROSITE" id="PS50071">
    <property type="entry name" value="HOMEOBOX_2"/>
    <property type="match status" value="1"/>
</dbReference>
<organism evidence="20 21">
    <name type="scientific">Microtus ochrogaster</name>
    <name type="common">Prairie vole</name>
    <dbReference type="NCBI Taxonomy" id="79684"/>
    <lineage>
        <taxon>Eukaryota</taxon>
        <taxon>Metazoa</taxon>
        <taxon>Chordata</taxon>
        <taxon>Craniata</taxon>
        <taxon>Vertebrata</taxon>
        <taxon>Euteleostomi</taxon>
        <taxon>Mammalia</taxon>
        <taxon>Eutheria</taxon>
        <taxon>Euarchontoglires</taxon>
        <taxon>Glires</taxon>
        <taxon>Rodentia</taxon>
        <taxon>Myomorpha</taxon>
        <taxon>Muroidea</taxon>
        <taxon>Cricetidae</taxon>
        <taxon>Arvicolinae</taxon>
        <taxon>Microtus</taxon>
    </lineage>
</organism>
<dbReference type="PANTHER" id="PTHR24329:SF542">
    <property type="entry name" value="DORSAL ROOT GANGLIA HOMEOBOX PROTEIN"/>
    <property type="match status" value="1"/>
</dbReference>
<evidence type="ECO:0000256" key="12">
    <source>
        <dbReference type="ARBA" id="ARBA00078248"/>
    </source>
</evidence>
<protein>
    <recommendedName>
        <fullName evidence="11">Dorsal root ganglia homeobox protein</fullName>
    </recommendedName>
    <alternativeName>
        <fullName evidence="14">Dorsal root ganglion 11</fullName>
    </alternativeName>
    <alternativeName>
        <fullName evidence="13">Homeobox protein DRG11</fullName>
    </alternativeName>
    <alternativeName>
        <fullName evidence="12">Paired-related homeobox protein-like 1</fullName>
    </alternativeName>
</protein>
<comment type="caution">
    <text evidence="20">The sequence shown here is derived from an EMBL/GenBank/DDBJ whole genome shotgun (WGS) entry which is preliminary data.</text>
</comment>
<dbReference type="SMART" id="SM00389">
    <property type="entry name" value="HOX"/>
    <property type="match status" value="1"/>
</dbReference>
<dbReference type="PANTHER" id="PTHR24329">
    <property type="entry name" value="HOMEOBOX PROTEIN ARISTALESS"/>
    <property type="match status" value="1"/>
</dbReference>
<dbReference type="InterPro" id="IPR050649">
    <property type="entry name" value="Paired_Homeobox_TFs"/>
</dbReference>
<proteinExistence type="inferred from homology"/>
<evidence type="ECO:0000256" key="16">
    <source>
        <dbReference type="RuleBase" id="RU000682"/>
    </source>
</evidence>
<keyword evidence="4" id="KW-0805">Transcription regulation</keyword>
<comment type="similarity">
    <text evidence="2">Belongs to the paired homeobox family.</text>
</comment>
<feature type="compositionally biased region" description="Low complexity" evidence="17">
    <location>
        <begin position="295"/>
        <end position="317"/>
    </location>
</feature>